<reference evidence="2" key="1">
    <citation type="submission" date="2016-09" db="EMBL/GenBank/DDBJ databases">
        <authorList>
            <person name="Wan X."/>
            <person name="Hou S."/>
        </authorList>
    </citation>
    <scope>NUCLEOTIDE SEQUENCE [LARGE SCALE GENOMIC DNA]</scope>
    <source>
        <strain evidence="2">KH87</strain>
    </source>
</reference>
<organism evidence="1 2">
    <name type="scientific">Rheinheimera salexigens</name>
    <dbReference type="NCBI Taxonomy" id="1628148"/>
    <lineage>
        <taxon>Bacteria</taxon>
        <taxon>Pseudomonadati</taxon>
        <taxon>Pseudomonadota</taxon>
        <taxon>Gammaproteobacteria</taxon>
        <taxon>Chromatiales</taxon>
        <taxon>Chromatiaceae</taxon>
        <taxon>Rheinheimera</taxon>
    </lineage>
</organism>
<name>A0A1E7Q3W0_9GAMM</name>
<dbReference type="STRING" id="1628148.BI198_03665"/>
<keyword evidence="2" id="KW-1185">Reference proteome</keyword>
<gene>
    <name evidence="1" type="ORF">BI198_03665</name>
</gene>
<dbReference type="Proteomes" id="UP000242258">
    <property type="component" value="Unassembled WGS sequence"/>
</dbReference>
<evidence type="ECO:0000313" key="1">
    <source>
        <dbReference type="EMBL" id="OEY68763.1"/>
    </source>
</evidence>
<sequence length="60" mass="6959">MLNGLKPTLHSFSYCFFIILLTLNQQVWHHYAYRNNDSRWVEAFNKAVSNGAGNGYHPTD</sequence>
<evidence type="ECO:0000313" key="2">
    <source>
        <dbReference type="Proteomes" id="UP000242258"/>
    </source>
</evidence>
<proteinExistence type="predicted"/>
<comment type="caution">
    <text evidence="1">The sequence shown here is derived from an EMBL/GenBank/DDBJ whole genome shotgun (WGS) entry which is preliminary data.</text>
</comment>
<dbReference type="AlphaFoldDB" id="A0A1E7Q3W0"/>
<accession>A0A1E7Q3W0</accession>
<protein>
    <submittedName>
        <fullName evidence="1">Uncharacterized protein</fullName>
    </submittedName>
</protein>
<dbReference type="EMBL" id="MKEK01000001">
    <property type="protein sequence ID" value="OEY68763.1"/>
    <property type="molecule type" value="Genomic_DNA"/>
</dbReference>